<organism evidence="1 2">
    <name type="scientific">Lysinibacillus sphaericus</name>
    <name type="common">Bacillus sphaericus</name>
    <dbReference type="NCBI Taxonomy" id="1421"/>
    <lineage>
        <taxon>Bacteria</taxon>
        <taxon>Bacillati</taxon>
        <taxon>Bacillota</taxon>
        <taxon>Bacilli</taxon>
        <taxon>Bacillales</taxon>
        <taxon>Bacillaceae</taxon>
        <taxon>Lysinibacillus</taxon>
    </lineage>
</organism>
<proteinExistence type="predicted"/>
<evidence type="ECO:0000313" key="1">
    <source>
        <dbReference type="EMBL" id="AVK96350.1"/>
    </source>
</evidence>
<evidence type="ECO:0000313" key="2">
    <source>
        <dbReference type="Proteomes" id="UP000238825"/>
    </source>
</evidence>
<dbReference type="Proteomes" id="UP000238825">
    <property type="component" value="Chromosome"/>
</dbReference>
<sequence>MDSLYAIQCTSWRIEKCSEGRATYFVWDGNTILYEYFTQDNYDILENFVEKSPQKVADIADNLVTWVFNDGFVVPSLSLIQMIW</sequence>
<name>A0A2S0JYY0_LYSSH</name>
<protein>
    <submittedName>
        <fullName evidence="1">Uncharacterized protein</fullName>
    </submittedName>
</protein>
<gene>
    <name evidence="1" type="ORF">LS41612_08845</name>
</gene>
<dbReference type="EMBL" id="CP019980">
    <property type="protein sequence ID" value="AVK96350.1"/>
    <property type="molecule type" value="Genomic_DNA"/>
</dbReference>
<accession>A0A2S0JYY0</accession>
<reference evidence="1 2" key="1">
    <citation type="submission" date="2017-03" db="EMBL/GenBank/DDBJ databases">
        <title>The whole genome sequencing and assembly of Lysinibacillus sphaericus DSM 28T strain.</title>
        <authorList>
            <person name="Lee Y.-J."/>
            <person name="Yi H."/>
            <person name="Bahn Y.-S."/>
            <person name="Kim J.F."/>
            <person name="Lee D.-W."/>
        </authorList>
    </citation>
    <scope>NUCLEOTIDE SEQUENCE [LARGE SCALE GENOMIC DNA]</scope>
    <source>
        <strain evidence="1 2">DSM 28</strain>
    </source>
</reference>
<dbReference type="AlphaFoldDB" id="A0A2S0JYY0"/>